<dbReference type="EMBL" id="CP003358">
    <property type="protein sequence ID" value="AGB47251.1"/>
    <property type="molecule type" value="Genomic_DNA"/>
</dbReference>
<evidence type="ECO:0000313" key="2">
    <source>
        <dbReference type="Proteomes" id="UP000010998"/>
    </source>
</evidence>
<keyword evidence="2" id="KW-1185">Reference proteome</keyword>
<dbReference type="KEGG" id="mam:Mesau_04936"/>
<accession>L0KQ64</accession>
<dbReference type="eggNOG" id="COG4520">
    <property type="taxonomic scope" value="Bacteria"/>
</dbReference>
<dbReference type="STRING" id="754035.Mesau_04936"/>
<reference evidence="2" key="1">
    <citation type="submission" date="2012-02" db="EMBL/GenBank/DDBJ databases">
        <title>Complete sequence of Mesorhizobium australicum WSM2073.</title>
        <authorList>
            <person name="Lucas S."/>
            <person name="Han J."/>
            <person name="Lapidus A."/>
            <person name="Cheng J.-F."/>
            <person name="Goodwin L."/>
            <person name="Pitluck S."/>
            <person name="Peters L."/>
            <person name="Gu W."/>
            <person name="Detter J.C."/>
            <person name="Han C."/>
            <person name="Tapia R."/>
            <person name="Land M."/>
            <person name="Hauser L."/>
            <person name="Kyrpides N."/>
            <person name="Ivanova N."/>
            <person name="Pagani I."/>
            <person name="Reeve W.G."/>
            <person name="Howieson J.G."/>
            <person name="Tiwari R.P."/>
            <person name="O'Hara G.W."/>
            <person name="Atkins C.A."/>
            <person name="Ronson C.W."/>
            <person name="Nandasena K.G."/>
            <person name="Woyke T."/>
        </authorList>
    </citation>
    <scope>NUCLEOTIDE SEQUENCE [LARGE SCALE GENOMIC DNA]</scope>
    <source>
        <strain evidence="2">LMG 24608 / HAMBI 3006 / WSM2073</strain>
    </source>
</reference>
<proteinExistence type="predicted"/>
<dbReference type="Proteomes" id="UP000010998">
    <property type="component" value="Chromosome"/>
</dbReference>
<dbReference type="AlphaFoldDB" id="L0KQ64"/>
<sequence>MEGASCGGISIDPRAAASGQISDKYQHYGDAYFSDDAAPGASMAGSNSRKPVVGMKIRVALVSALLAVSGCTTLSGKGPTVAATPASTPPAGGKVVTKSIISAMGGGLIGGSIGNGLSDTEKRSALEAEYKALEYNTSGQKVTWKGDQASRYGEVVPAQPYRVGSQDCRQYTQTVFTGGASVTAHGTACRNADGSWTPLT</sequence>
<protein>
    <submittedName>
        <fullName evidence="1">Surface antigen</fullName>
    </submittedName>
</protein>
<name>L0KQ64_MESAW</name>
<dbReference type="HOGENOM" id="CLU_118535_1_0_5"/>
<organism evidence="1 2">
    <name type="scientific">Mesorhizobium australicum (strain HAMBI 3006 / LMG 24608 / WSM2073)</name>
    <dbReference type="NCBI Taxonomy" id="754035"/>
    <lineage>
        <taxon>Bacteria</taxon>
        <taxon>Pseudomonadati</taxon>
        <taxon>Pseudomonadota</taxon>
        <taxon>Alphaproteobacteria</taxon>
        <taxon>Hyphomicrobiales</taxon>
        <taxon>Phyllobacteriaceae</taxon>
        <taxon>Mesorhizobium</taxon>
    </lineage>
</organism>
<evidence type="ECO:0000313" key="1">
    <source>
        <dbReference type="EMBL" id="AGB47251.1"/>
    </source>
</evidence>
<gene>
    <name evidence="1" type="ordered locus">Mesau_04936</name>
</gene>